<feature type="signal peptide" evidence="2">
    <location>
        <begin position="1"/>
        <end position="26"/>
    </location>
</feature>
<dbReference type="InterPro" id="IPR002931">
    <property type="entry name" value="Transglutaminase-like"/>
</dbReference>
<organism evidence="6 7">
    <name type="scientific">Marinobacter excellens LAMA 842</name>
    <dbReference type="NCBI Taxonomy" id="1306954"/>
    <lineage>
        <taxon>Bacteria</taxon>
        <taxon>Pseudomonadati</taxon>
        <taxon>Pseudomonadota</taxon>
        <taxon>Gammaproteobacteria</taxon>
        <taxon>Pseudomonadales</taxon>
        <taxon>Marinobacteraceae</taxon>
        <taxon>Marinobacter</taxon>
    </lineage>
</organism>
<dbReference type="InterPro" id="IPR045351">
    <property type="entry name" value="DUF6531"/>
</dbReference>
<dbReference type="SUPFAM" id="SSF54001">
    <property type="entry name" value="Cysteine proteinases"/>
    <property type="match status" value="1"/>
</dbReference>
<dbReference type="InterPro" id="IPR031325">
    <property type="entry name" value="RHS_repeat"/>
</dbReference>
<keyword evidence="2" id="KW-0732">Signal</keyword>
<dbReference type="PANTHER" id="PTHR32305:SF15">
    <property type="entry name" value="PROTEIN RHSA-RELATED"/>
    <property type="match status" value="1"/>
</dbReference>
<evidence type="ECO:0000256" key="2">
    <source>
        <dbReference type="SAM" id="SignalP"/>
    </source>
</evidence>
<feature type="domain" description="Teneurin-like YD-shell" evidence="5">
    <location>
        <begin position="2207"/>
        <end position="2286"/>
    </location>
</feature>
<feature type="domain" description="Teneurin-like YD-shell" evidence="5">
    <location>
        <begin position="2817"/>
        <end position="3140"/>
    </location>
</feature>
<dbReference type="PANTHER" id="PTHR32305">
    <property type="match status" value="1"/>
</dbReference>
<dbReference type="Pfam" id="PF05593">
    <property type="entry name" value="RHS_repeat"/>
    <property type="match status" value="10"/>
</dbReference>
<dbReference type="InterPro" id="IPR050708">
    <property type="entry name" value="T6SS_VgrG/RHS"/>
</dbReference>
<feature type="chain" id="PRO_5007480361" evidence="2">
    <location>
        <begin position="27"/>
        <end position="3467"/>
    </location>
</feature>
<dbReference type="Pfam" id="PF01841">
    <property type="entry name" value="Transglut_core"/>
    <property type="match status" value="1"/>
</dbReference>
<comment type="caution">
    <text evidence="6">The sequence shown here is derived from an EMBL/GenBank/DDBJ whole genome shotgun (WGS) entry which is preliminary data.</text>
</comment>
<name>A0A137S902_9GAMM</name>
<gene>
    <name evidence="6" type="ORF">J122_2396</name>
</gene>
<dbReference type="PATRIC" id="fig|1306954.6.peg.682"/>
<evidence type="ECO:0000259" key="3">
    <source>
        <dbReference type="Pfam" id="PF01841"/>
    </source>
</evidence>
<protein>
    <submittedName>
        <fullName evidence="6">Uncharacterized protein</fullName>
    </submittedName>
</protein>
<dbReference type="NCBIfam" id="TIGR03696">
    <property type="entry name" value="Rhs_assc_core"/>
    <property type="match status" value="1"/>
</dbReference>
<dbReference type="Gene3D" id="2.180.10.10">
    <property type="entry name" value="RHS repeat-associated core"/>
    <property type="match status" value="5"/>
</dbReference>
<dbReference type="InterPro" id="IPR056823">
    <property type="entry name" value="TEN-like_YD-shell"/>
</dbReference>
<reference evidence="7" key="1">
    <citation type="submission" date="2015-12" db="EMBL/GenBank/DDBJ databases">
        <authorList>
            <person name="Lima A."/>
            <person name="Farahani Zayas N."/>
            <person name="Castro Da Silva M.A."/>
            <person name="Cabral A."/>
            <person name="Pessatti M.L."/>
        </authorList>
    </citation>
    <scope>NUCLEOTIDE SEQUENCE [LARGE SCALE GENOMIC DNA]</scope>
    <source>
        <strain evidence="7">LAMA 842</strain>
    </source>
</reference>
<dbReference type="InterPro" id="IPR038765">
    <property type="entry name" value="Papain-like_cys_pep_sf"/>
</dbReference>
<dbReference type="RefSeq" id="WP_061332445.1">
    <property type="nucleotide sequence ID" value="NZ_LOCO01000012.1"/>
</dbReference>
<dbReference type="Pfam" id="PF25023">
    <property type="entry name" value="TEN_YD-shell"/>
    <property type="match status" value="2"/>
</dbReference>
<feature type="domain" description="Transglutaminase-like" evidence="3">
    <location>
        <begin position="264"/>
        <end position="397"/>
    </location>
</feature>
<evidence type="ECO:0000256" key="1">
    <source>
        <dbReference type="ARBA" id="ARBA00022737"/>
    </source>
</evidence>
<dbReference type="InterPro" id="IPR022385">
    <property type="entry name" value="Rhs_assc_core"/>
</dbReference>
<dbReference type="CDD" id="cd12871">
    <property type="entry name" value="Bacuni_01323_like"/>
    <property type="match status" value="1"/>
</dbReference>
<dbReference type="Pfam" id="PF20148">
    <property type="entry name" value="DUF6531"/>
    <property type="match status" value="1"/>
</dbReference>
<evidence type="ECO:0000313" key="7">
    <source>
        <dbReference type="Proteomes" id="UP000070282"/>
    </source>
</evidence>
<feature type="domain" description="DUF6531" evidence="4">
    <location>
        <begin position="1479"/>
        <end position="1533"/>
    </location>
</feature>
<dbReference type="InterPro" id="IPR006530">
    <property type="entry name" value="YD"/>
</dbReference>
<proteinExistence type="predicted"/>
<dbReference type="Gene3D" id="3.10.620.30">
    <property type="match status" value="1"/>
</dbReference>
<evidence type="ECO:0000259" key="5">
    <source>
        <dbReference type="Pfam" id="PF25023"/>
    </source>
</evidence>
<dbReference type="EMBL" id="LOCO01000012">
    <property type="protein sequence ID" value="KXO08916.1"/>
    <property type="molecule type" value="Genomic_DNA"/>
</dbReference>
<keyword evidence="1" id="KW-0677">Repeat</keyword>
<sequence length="3467" mass="381228">MLYLAPRMVVAVAFLLFFVFSLPAHANNEVQQRWETYFERYLAGRDVTEFAGFLNAEVSTPNARMRTESPARLSSSYQAFLPKLAEALAQDQASVWFLKPHYERLKAEHLLFRSYLNEVDEKAHKLGALDRNSFSDQYSNLVSPLFEGLDAFFESYEKVGGGSVITDLGAIFTNYFEIRNIRSVALELSALIDPPYQPIIRSTGLPYGPLSLSSKALVKEPVETPSYQQPSGPEPTAADLQATSQAPLQEAVLLLAEELNYNPAAIFEFVHNNIAREWYSGAMKGALGTLEQRAGNSVDQASLLIALLRASSIPSRYVHGVVEMQIEQLRSELGIDDPNAIVRAIRASGVPVQSIVRGGRIDAIEVEHTWVSAYVPYANYRGATVDRSGKLWLPLDPSQKAYSYTAPTAVLGAVEDELAAISASYFNSIQTDSPLAKIRALVEQTVAQAGESYKAQLGSRIIEQEPLRYLPNSLKTPVVAITKEESELSAQWLQTLEFRVFSSVNAIDDPVLEASIPVSELASRRVTISYLPASSDDHNTVNSFGGLDAVPPGLVKLRPQIKVAGKLVAVSEQPVDMAAWQRLEVSIRSAYHTETVVKNILAGGYEALAVSAQKVTQTGEKNLIGDTEYLAAQLLSQSALRYLKAWDQTEAELAALSGQVLIKPLPSLVFVGQNLSVDRVLGVPQLINWHGVTMDAAFRVSEVMPATASALSAQQFRQLSALQGSFLEHAQFESDFTVASVSADKAIAVARGQGLDVLSLVAPDSPQLSSLSHPQPVVDAVQEWLSLGYQVDLPVSPVTYENWTGSAWVVTDTATGAQGYFLSGGIAGGQSASIAWPEGLKNALINEYSEPPETNTDLVARLLMIPSTDVQTGAAGQQGEELKVLAQTVDGRPVVGASVVFKRELGGLRLVDPEDPESGADLDEVTVITDNNGIASVAFVHGTDTGRSSLFRRTDPKLVFSERVSYNTVTASHEKAALQSPFTVYTTAGELADLNLLSDGLSNRPGAWADTLRVMPVDEFGNPISNVEVTFSTGSPSRALKAGSLNSRVAGDGLDTCPAIPSVWNCGVSISTTLSSPLYGAVTYLFNGSESGVVYRWHVSAGSITKTVSNEVAAASAREIRLQFAYQMAADGSVGASAKVGELYPAPLKFALSRYDRSAGFDTPDGTQYQYELEPVSFEGTPALTVNQRDPESGEVVESGSAFNLLQTQPGQYQMRLQMGNQPGLNRVLVSGDIVGEDQPFSGLAGLGYGIEPQIVAHQQPEGFKLDANNISERSLELFHTVLPPSYSDPNRRVYIYADDQLIGTTVDEGKADATHQVARLPSGLLIDTEKQYTARLVFNRGSTFEIASDPYPIPVSQKTILFPRQDGLIAARREVDLMNEWVCDSSTDFVFRLSHPATVTVDLTSPFGGITTNLVTDVDFAKGVHEIDLPLSTLNEGYYRFTMSTVSSLDGHTEQVEGYVAVQYNLESNLPVGHAIEENVDLFDGHLFLSRTDLSIKSRGPDLKFQRFYSSNNRQNSTLGAAWGHNFDSQVRDIGCGAVAISGGIGGGRYFPDGQGGYRPQKGLHGDLKRVDASDRWVFTAKDGTRYHYEKYRFNARSWQLAYVEDTNGNTLALGYDPAANDPRLMVVKDSSGRALEFEYAPKPSGFRFLNNHLITRIKAPYGIELLFDYDDHGRLIKSTKQGGGEPVVESYRYDALSLFAVEPQYFNDLNAVTTPNGHQVEYEYNIQDILVRSTSSFAVPISAVTRITRHQPVSGNEVINFTYGDRGTRTGDLTARVNRGSGRVKDYVLDQYGAPLSIAGPAGTVSMTWAPDDVVMTSRTNERGITTSFTHDEWGNVLSEETEGMPPITRNYAVIGDTRIRNRVAEETGLNGETTKYEYDGAGNLTSISHPGGYGESFSYASNGDRLNHKDRNGNVRAFTYDPHGYVATVANALYCCDESEWNVLGLKTSETNGRGATTSYRYDGLGRMIGMTDAEGGESSFTYDAQDNRLSQKDPEGRQTFWEYNARDQVTEIRKSLAGGFITKQNQYDAYGNLTAESDWLADKNWTYYEYDAANRQTAVTKADGEGNERRIGKSYDGVGNLTRKDFDLGRYEAYQYDNLDRLTLVTDALGNESRKVVRDDLGKIVTEYDALGRQTVTRFDGLGRPIVTERIVNGSPNRRIARSFDGNGNLIEELNPIGRLTENRYDELDRKIQETLSSDYGSALSRTYFSYDNAGNLTRKVNGRTVAEVMTYDALNRLTSREFPAGSGEVYAYDYDKVGNRTRETWPNGNLVTMTYDELNRLDTKSDLLGLLEDRDYDANGNVIRRLDANGNVTTSEYNALNELRVRNLPENRREVRTYDLVGNLLTQSRETAAGDRVSKTTYTYDLLNRKETETDPLGYTTTYGYDDVGNLLWVKDKRNNTTSHTYDELDNRVTTTDPNGDSMAFEYDLVGNRTKETDKKGHVTARAYDVLNRETRVERNDLVILQNEYDEVGNLVTETDAKGNVTVRVYDSANRVIELSREESSLTRYAYDRMGNRTAECDPESRATNWRYDVRGRQIFAINNLGQTTTYAYDGNGNRIAQTKPKGNSTESATCGYNDTLAATYPGDSANHTWHYGYDSADRLSSVTDGNGEQTLYTHNYLDLRTSHTDALNQTTAMAYDAVGNLVSVTYADGEQEQYTAYDGNGNLKAMTDARGSVVSYDYDTLNRETQRSFTPITPLAQEVLQVATAYDKNGNVVTITETDTVGDTRVTTQAYDRFDRLIRREDSFGKVTSYAYDNNGNRTQLTDPDLNVTRYTFDKLNRVSTVTTLQGTTSYTYDKSGLRRTVAYPGNAVMAYQYDNVGRTKTITHSQNSAQVSEYRYEYDAHGNRERQEEENGRGEEVTTYAYDNLDRLTQVTYPDVPVGTGTTVIYNYDAAYNRTGETTLNVEATTIADKTYRYNSRNQLTAVDDNLDPAQNVTYNFDANGNQTGKTKAAVETDFVYDVRDNLRSVTTGGSTLGQFLYDYRGLRIEKDGARGIERYSYDDQSVLTQFDDTGATLAKFEYGGNRLISLNSLDNGLQFYHFDALGSPVTLTKPDGSVQARYSYDAWGHKRHQSGESWNRFGFTGHEHDEETNLIYAKARYYDPDTGRFLSQDPWEGDTTIAPSLNKYLYAYANPTVYIDPDGNAPVFNETAQGLRDWADETRATAGKLENNGLNVFSAASMGLGAGLLDIMGAGVEVLNQGVNLATDIVAEEGSTSLWAQESRADLTQTRSDITNFIGSSVETAQIVMEDPASAATSVANAASGGAKQFASGDPGAVAEVFSALAVAPSGIAGINASAKGIRAAGRGIREGTSSTLTRLEESIIQMGQGSASTQRNRFELSQLDIDNTMLRVQAGFGDQGAAINLIRSGDVQGLRYSERAARVIGEDGRFVSFDNAVERAAQRNAGTPMVGARHGDAALVRNMEATRDSVRRANDRRSWNENALDILQRLLETMKQSE</sequence>
<dbReference type="Proteomes" id="UP000070282">
    <property type="component" value="Unassembled WGS sequence"/>
</dbReference>
<accession>A0A137S902</accession>
<evidence type="ECO:0000313" key="6">
    <source>
        <dbReference type="EMBL" id="KXO08916.1"/>
    </source>
</evidence>
<evidence type="ECO:0000259" key="4">
    <source>
        <dbReference type="Pfam" id="PF20148"/>
    </source>
</evidence>
<keyword evidence="7" id="KW-1185">Reference proteome</keyword>
<dbReference type="NCBIfam" id="TIGR01643">
    <property type="entry name" value="YD_repeat_2x"/>
    <property type="match status" value="11"/>
</dbReference>